<feature type="region of interest" description="Disordered" evidence="1">
    <location>
        <begin position="171"/>
        <end position="196"/>
    </location>
</feature>
<protein>
    <submittedName>
        <fullName evidence="2">Uncharacterized protein</fullName>
    </submittedName>
</protein>
<evidence type="ECO:0000256" key="1">
    <source>
        <dbReference type="SAM" id="MobiDB-lite"/>
    </source>
</evidence>
<organism evidence="2 3">
    <name type="scientific">Schizothecium vesticola</name>
    <dbReference type="NCBI Taxonomy" id="314040"/>
    <lineage>
        <taxon>Eukaryota</taxon>
        <taxon>Fungi</taxon>
        <taxon>Dikarya</taxon>
        <taxon>Ascomycota</taxon>
        <taxon>Pezizomycotina</taxon>
        <taxon>Sordariomycetes</taxon>
        <taxon>Sordariomycetidae</taxon>
        <taxon>Sordariales</taxon>
        <taxon>Schizotheciaceae</taxon>
        <taxon>Schizothecium</taxon>
    </lineage>
</organism>
<evidence type="ECO:0000313" key="2">
    <source>
        <dbReference type="EMBL" id="KAK0746647.1"/>
    </source>
</evidence>
<gene>
    <name evidence="2" type="ORF">B0T18DRAFT_412082</name>
</gene>
<evidence type="ECO:0000313" key="3">
    <source>
        <dbReference type="Proteomes" id="UP001172155"/>
    </source>
</evidence>
<reference evidence="2" key="1">
    <citation type="submission" date="2023-06" db="EMBL/GenBank/DDBJ databases">
        <title>Genome-scale phylogeny and comparative genomics of the fungal order Sordariales.</title>
        <authorList>
            <consortium name="Lawrence Berkeley National Laboratory"/>
            <person name="Hensen N."/>
            <person name="Bonometti L."/>
            <person name="Westerberg I."/>
            <person name="Brannstrom I.O."/>
            <person name="Guillou S."/>
            <person name="Cros-Aarteil S."/>
            <person name="Calhoun S."/>
            <person name="Haridas S."/>
            <person name="Kuo A."/>
            <person name="Mondo S."/>
            <person name="Pangilinan J."/>
            <person name="Riley R."/>
            <person name="LaButti K."/>
            <person name="Andreopoulos B."/>
            <person name="Lipzen A."/>
            <person name="Chen C."/>
            <person name="Yanf M."/>
            <person name="Daum C."/>
            <person name="Ng V."/>
            <person name="Clum A."/>
            <person name="Steindorff A."/>
            <person name="Ohm R."/>
            <person name="Martin F."/>
            <person name="Silar P."/>
            <person name="Natvig D."/>
            <person name="Lalanne C."/>
            <person name="Gautier V."/>
            <person name="Ament-velasquez S.L."/>
            <person name="Kruys A."/>
            <person name="Hutchinson M.I."/>
            <person name="Powell A.J."/>
            <person name="Barry K."/>
            <person name="Miller A.N."/>
            <person name="Grigoriev I.V."/>
            <person name="Debuchy R."/>
            <person name="Gladieux P."/>
            <person name="Thoren M.H."/>
            <person name="Johannesson H."/>
        </authorList>
    </citation>
    <scope>NUCLEOTIDE SEQUENCE</scope>
    <source>
        <strain evidence="2">SMH3187-1</strain>
    </source>
</reference>
<feature type="region of interest" description="Disordered" evidence="1">
    <location>
        <begin position="1"/>
        <end position="32"/>
    </location>
</feature>
<name>A0AA40EWL8_9PEZI</name>
<dbReference type="AlphaFoldDB" id="A0AA40EWL8"/>
<feature type="compositionally biased region" description="Polar residues" evidence="1">
    <location>
        <begin position="65"/>
        <end position="75"/>
    </location>
</feature>
<sequence length="322" mass="36173">MMDLGSKQWLPEPWSGREEKTDDKTRGGRKYSFPFSDVRRLFSPLLAARRFILLLPSLPAPMHHQSATLDGPSQRQSSPKPASPLSPSPSQTQPTQPDKRTLHNEFPHSHRLTIHGLVLYFPSEHLRILTIPSRLQTPIHPSHQATYSTPHYNQVATYSYLPWTREIYPGSSQVSLPNARSRRPPPPVPSPRPSYEGLFAQHLHPPSLPQHHLLPTTMNRYSHPVFTPSRPATHCISRQRVPLHPLPPQGISSSKKSSDRHKNFFIHHTQHRQHKAARSLASATGAAAVAAMTYSEPGHKRSLSCSGLSRIPHFLSLIGSKK</sequence>
<proteinExistence type="predicted"/>
<comment type="caution">
    <text evidence="2">The sequence shown here is derived from an EMBL/GenBank/DDBJ whole genome shotgun (WGS) entry which is preliminary data.</text>
</comment>
<accession>A0AA40EWL8</accession>
<feature type="region of interest" description="Disordered" evidence="1">
    <location>
        <begin position="64"/>
        <end position="103"/>
    </location>
</feature>
<feature type="compositionally biased region" description="Basic and acidic residues" evidence="1">
    <location>
        <begin position="15"/>
        <end position="26"/>
    </location>
</feature>
<dbReference type="Proteomes" id="UP001172155">
    <property type="component" value="Unassembled WGS sequence"/>
</dbReference>
<dbReference type="EMBL" id="JAUKUD010000004">
    <property type="protein sequence ID" value="KAK0746647.1"/>
    <property type="molecule type" value="Genomic_DNA"/>
</dbReference>
<keyword evidence="3" id="KW-1185">Reference proteome</keyword>